<evidence type="ECO:0000256" key="1">
    <source>
        <dbReference type="SAM" id="MobiDB-lite"/>
    </source>
</evidence>
<comment type="caution">
    <text evidence="2">The sequence shown here is derived from an EMBL/GenBank/DDBJ whole genome shotgun (WGS) entry which is preliminary data.</text>
</comment>
<dbReference type="Proteomes" id="UP000283634">
    <property type="component" value="Unassembled WGS sequence"/>
</dbReference>
<gene>
    <name evidence="2" type="ORF">TraAM80_04239</name>
</gene>
<dbReference type="OrthoDB" id="273192at2759"/>
<evidence type="ECO:0000313" key="3">
    <source>
        <dbReference type="Proteomes" id="UP000283634"/>
    </source>
</evidence>
<protein>
    <submittedName>
        <fullName evidence="2">Uncharacterized protein</fullName>
    </submittedName>
</protein>
<dbReference type="EMBL" id="MKGL01000120">
    <property type="protein sequence ID" value="RNF05993.1"/>
    <property type="molecule type" value="Genomic_DNA"/>
</dbReference>
<feature type="region of interest" description="Disordered" evidence="1">
    <location>
        <begin position="57"/>
        <end position="77"/>
    </location>
</feature>
<reference evidence="2 3" key="1">
    <citation type="journal article" date="2018" name="BMC Genomics">
        <title>Genomic comparison of Trypanosoma conorhini and Trypanosoma rangeli to Trypanosoma cruzi strains of high and low virulence.</title>
        <authorList>
            <person name="Bradwell K.R."/>
            <person name="Koparde V.N."/>
            <person name="Matveyev A.V."/>
            <person name="Serrano M.G."/>
            <person name="Alves J.M."/>
            <person name="Parikh H."/>
            <person name="Huang B."/>
            <person name="Lee V."/>
            <person name="Espinosa-Alvarez O."/>
            <person name="Ortiz P.A."/>
            <person name="Costa-Martins A.G."/>
            <person name="Teixeira M.M."/>
            <person name="Buck G.A."/>
        </authorList>
    </citation>
    <scope>NUCLEOTIDE SEQUENCE [LARGE SCALE GENOMIC DNA]</scope>
    <source>
        <strain evidence="2 3">AM80</strain>
    </source>
</reference>
<proteinExistence type="predicted"/>
<dbReference type="AlphaFoldDB" id="A0A3S5IRD2"/>
<keyword evidence="3" id="KW-1185">Reference proteome</keyword>
<dbReference type="GeneID" id="40328172"/>
<organism evidence="2 3">
    <name type="scientific">Trypanosoma rangeli</name>
    <dbReference type="NCBI Taxonomy" id="5698"/>
    <lineage>
        <taxon>Eukaryota</taxon>
        <taxon>Discoba</taxon>
        <taxon>Euglenozoa</taxon>
        <taxon>Kinetoplastea</taxon>
        <taxon>Metakinetoplastina</taxon>
        <taxon>Trypanosomatida</taxon>
        <taxon>Trypanosomatidae</taxon>
        <taxon>Trypanosoma</taxon>
        <taxon>Herpetosoma</taxon>
    </lineage>
</organism>
<feature type="region of interest" description="Disordered" evidence="1">
    <location>
        <begin position="82"/>
        <end position="101"/>
    </location>
</feature>
<accession>A0A3S5IRD2</accession>
<dbReference type="RefSeq" id="XP_029239003.1">
    <property type="nucleotide sequence ID" value="XM_029381174.1"/>
</dbReference>
<sequence>MRESDLVELRVLPKVFPRHPYARHTAGLGAGDSATPPAASNSSRVLNVKVIGIYCSRQPTGEPSAPSEKGGGGTNTKVEMQHREGEAVSANEILGERGGDGMGDSSKRHIYVRVQFNKALVDTMPLEVMREKYPQVLIDYLLSTAVWT</sequence>
<dbReference type="OMA" id="YPQVLID"/>
<name>A0A3S5IRD2_TRYRA</name>
<evidence type="ECO:0000313" key="2">
    <source>
        <dbReference type="EMBL" id="RNF05993.1"/>
    </source>
</evidence>